<evidence type="ECO:0000313" key="1">
    <source>
        <dbReference type="EMBL" id="KKN73983.1"/>
    </source>
</evidence>
<proteinExistence type="predicted"/>
<dbReference type="EMBL" id="LAZR01000334">
    <property type="protein sequence ID" value="KKN73983.1"/>
    <property type="molecule type" value="Genomic_DNA"/>
</dbReference>
<sequence length="29" mass="3568">MYYLTRKEIDTLIEALGSWEEDKHEHTMQ</sequence>
<organism evidence="1">
    <name type="scientific">marine sediment metagenome</name>
    <dbReference type="NCBI Taxonomy" id="412755"/>
    <lineage>
        <taxon>unclassified sequences</taxon>
        <taxon>metagenomes</taxon>
        <taxon>ecological metagenomes</taxon>
    </lineage>
</organism>
<gene>
    <name evidence="1" type="ORF">LCGC14_0395490</name>
</gene>
<comment type="caution">
    <text evidence="1">The sequence shown here is derived from an EMBL/GenBank/DDBJ whole genome shotgun (WGS) entry which is preliminary data.</text>
</comment>
<name>A0A0F9W7G5_9ZZZZ</name>
<protein>
    <submittedName>
        <fullName evidence="1">Uncharacterized protein</fullName>
    </submittedName>
</protein>
<dbReference type="AlphaFoldDB" id="A0A0F9W7G5"/>
<accession>A0A0F9W7G5</accession>
<reference evidence="1" key="1">
    <citation type="journal article" date="2015" name="Nature">
        <title>Complex archaea that bridge the gap between prokaryotes and eukaryotes.</title>
        <authorList>
            <person name="Spang A."/>
            <person name="Saw J.H."/>
            <person name="Jorgensen S.L."/>
            <person name="Zaremba-Niedzwiedzka K."/>
            <person name="Martijn J."/>
            <person name="Lind A.E."/>
            <person name="van Eijk R."/>
            <person name="Schleper C."/>
            <person name="Guy L."/>
            <person name="Ettema T.J."/>
        </authorList>
    </citation>
    <scope>NUCLEOTIDE SEQUENCE</scope>
</reference>